<dbReference type="EMBL" id="AZMM01005175">
    <property type="protein sequence ID" value="ETJ40904.1"/>
    <property type="molecule type" value="Genomic_DNA"/>
</dbReference>
<accession>W1YI85</accession>
<gene>
    <name evidence="1" type="ORF">Q604_UNBC05175G0001</name>
</gene>
<comment type="caution">
    <text evidence="1">The sequence shown here is derived from an EMBL/GenBank/DDBJ whole genome shotgun (WGS) entry which is preliminary data.</text>
</comment>
<evidence type="ECO:0000313" key="1">
    <source>
        <dbReference type="EMBL" id="ETJ40904.1"/>
    </source>
</evidence>
<feature type="non-terminal residue" evidence="1">
    <location>
        <position position="1"/>
    </location>
</feature>
<reference evidence="1" key="1">
    <citation type="submission" date="2013-12" db="EMBL/GenBank/DDBJ databases">
        <title>A Varibaculum cambriense genome reconstructed from a premature infant gut community with otherwise low bacterial novelty that shifts toward anaerobic metabolism during the third week of life.</title>
        <authorList>
            <person name="Brown C.T."/>
            <person name="Sharon I."/>
            <person name="Thomas B.C."/>
            <person name="Castelle C.J."/>
            <person name="Morowitz M.J."/>
            <person name="Banfield J.F."/>
        </authorList>
    </citation>
    <scope>NUCLEOTIDE SEQUENCE</scope>
</reference>
<name>W1YI85_9ZZZZ</name>
<organism evidence="1">
    <name type="scientific">human gut metagenome</name>
    <dbReference type="NCBI Taxonomy" id="408170"/>
    <lineage>
        <taxon>unclassified sequences</taxon>
        <taxon>metagenomes</taxon>
        <taxon>organismal metagenomes</taxon>
    </lineage>
</organism>
<proteinExistence type="predicted"/>
<sequence>IKYVPRESLAFSTQGKSYYQLTAIDEFSRKRILKIIDEKSVTNTSRFLLYLLAYRLCAFRKLSILLNLRIKSLTINSMTALYLSILPRRKWSCRFMLYF</sequence>
<dbReference type="AlphaFoldDB" id="W1YI85"/>
<protein>
    <submittedName>
        <fullName evidence="1">Integrase core protein</fullName>
    </submittedName>
</protein>